<protein>
    <submittedName>
        <fullName evidence="2">Uncharacterized protein</fullName>
    </submittedName>
</protein>
<evidence type="ECO:0000313" key="2">
    <source>
        <dbReference type="EMBL" id="QDT36456.1"/>
    </source>
</evidence>
<dbReference type="OrthoDB" id="285502at2"/>
<sequence>MPSADLIADSTLEAYLSEQLPSANAAEIESQLRNSESLRERLAVIIARRDVGQHGVGDIWRTARLSCPTRVDVGRFLEGSGEVEERDYIRFHLERVGCRYCQANVDDLRNSDRSETDTSKRRKRYFETSVGRLGHRPE</sequence>
<accession>A0A517QXS3</accession>
<reference evidence="2 3" key="1">
    <citation type="submission" date="2019-02" db="EMBL/GenBank/DDBJ databases">
        <title>Deep-cultivation of Planctomycetes and their phenomic and genomic characterization uncovers novel biology.</title>
        <authorList>
            <person name="Wiegand S."/>
            <person name="Jogler M."/>
            <person name="Boedeker C."/>
            <person name="Pinto D."/>
            <person name="Vollmers J."/>
            <person name="Rivas-Marin E."/>
            <person name="Kohn T."/>
            <person name="Peeters S.H."/>
            <person name="Heuer A."/>
            <person name="Rast P."/>
            <person name="Oberbeckmann S."/>
            <person name="Bunk B."/>
            <person name="Jeske O."/>
            <person name="Meyerdierks A."/>
            <person name="Storesund J.E."/>
            <person name="Kallscheuer N."/>
            <person name="Luecker S."/>
            <person name="Lage O.M."/>
            <person name="Pohl T."/>
            <person name="Merkel B.J."/>
            <person name="Hornburger P."/>
            <person name="Mueller R.-W."/>
            <person name="Bruemmer F."/>
            <person name="Labrenz M."/>
            <person name="Spormann A.M."/>
            <person name="Op den Camp H."/>
            <person name="Overmann J."/>
            <person name="Amann R."/>
            <person name="Jetten M.S.M."/>
            <person name="Mascher T."/>
            <person name="Medema M.H."/>
            <person name="Devos D.P."/>
            <person name="Kaster A.-K."/>
            <person name="Ovreas L."/>
            <person name="Rohde M."/>
            <person name="Galperin M.Y."/>
            <person name="Jogler C."/>
        </authorList>
    </citation>
    <scope>NUCLEOTIDE SEQUENCE [LARGE SCALE GENOMIC DNA]</scope>
    <source>
        <strain evidence="2 3">Pan189</strain>
    </source>
</reference>
<dbReference type="KEGG" id="svp:Pan189_08130"/>
<evidence type="ECO:0000313" key="3">
    <source>
        <dbReference type="Proteomes" id="UP000317318"/>
    </source>
</evidence>
<dbReference type="Proteomes" id="UP000317318">
    <property type="component" value="Chromosome"/>
</dbReference>
<name>A0A517QXS3_9PLAN</name>
<gene>
    <name evidence="2" type="ORF">Pan189_08130</name>
</gene>
<dbReference type="EMBL" id="CP036268">
    <property type="protein sequence ID" value="QDT36456.1"/>
    <property type="molecule type" value="Genomic_DNA"/>
</dbReference>
<evidence type="ECO:0000256" key="1">
    <source>
        <dbReference type="SAM" id="MobiDB-lite"/>
    </source>
</evidence>
<feature type="region of interest" description="Disordered" evidence="1">
    <location>
        <begin position="109"/>
        <end position="138"/>
    </location>
</feature>
<dbReference type="AlphaFoldDB" id="A0A517QXS3"/>
<keyword evidence="3" id="KW-1185">Reference proteome</keyword>
<feature type="compositionally biased region" description="Basic and acidic residues" evidence="1">
    <location>
        <begin position="109"/>
        <end position="119"/>
    </location>
</feature>
<organism evidence="2 3">
    <name type="scientific">Stratiformator vulcanicus</name>
    <dbReference type="NCBI Taxonomy" id="2527980"/>
    <lineage>
        <taxon>Bacteria</taxon>
        <taxon>Pseudomonadati</taxon>
        <taxon>Planctomycetota</taxon>
        <taxon>Planctomycetia</taxon>
        <taxon>Planctomycetales</taxon>
        <taxon>Planctomycetaceae</taxon>
        <taxon>Stratiformator</taxon>
    </lineage>
</organism>
<dbReference type="RefSeq" id="WP_145362659.1">
    <property type="nucleotide sequence ID" value="NZ_CP036268.1"/>
</dbReference>
<proteinExistence type="predicted"/>